<dbReference type="PROSITE" id="PS50035">
    <property type="entry name" value="PLD"/>
    <property type="match status" value="2"/>
</dbReference>
<keyword evidence="12" id="KW-1185">Reference proteome</keyword>
<dbReference type="CDD" id="cd09110">
    <property type="entry name" value="PLDc_CLS_1"/>
    <property type="match status" value="1"/>
</dbReference>
<dbReference type="PANTHER" id="PTHR21248:SF22">
    <property type="entry name" value="PHOSPHOLIPASE D"/>
    <property type="match status" value="1"/>
</dbReference>
<evidence type="ECO:0000256" key="7">
    <source>
        <dbReference type="ARBA" id="ARBA00023136"/>
    </source>
</evidence>
<comment type="caution">
    <text evidence="11">The sequence shown here is derived from an EMBL/GenBank/DDBJ whole genome shotgun (WGS) entry which is preliminary data.</text>
</comment>
<evidence type="ECO:0000256" key="8">
    <source>
        <dbReference type="NCBIfam" id="TIGR04265"/>
    </source>
</evidence>
<evidence type="ECO:0000256" key="3">
    <source>
        <dbReference type="ARBA" id="ARBA00022679"/>
    </source>
</evidence>
<keyword evidence="3 11" id="KW-0808">Transferase</keyword>
<evidence type="ECO:0000313" key="11">
    <source>
        <dbReference type="EMBL" id="MBB4117781.1"/>
    </source>
</evidence>
<evidence type="ECO:0000256" key="4">
    <source>
        <dbReference type="ARBA" id="ARBA00022692"/>
    </source>
</evidence>
<gene>
    <name evidence="11" type="ORF">GGR32_000053</name>
</gene>
<reference evidence="11 12" key="1">
    <citation type="submission" date="2020-08" db="EMBL/GenBank/DDBJ databases">
        <title>Genomic Encyclopedia of Type Strains, Phase IV (KMG-IV): sequencing the most valuable type-strain genomes for metagenomic binning, comparative biology and taxonomic classification.</title>
        <authorList>
            <person name="Goeker M."/>
        </authorList>
    </citation>
    <scope>NUCLEOTIDE SEQUENCE [LARGE SCALE GENOMIC DNA]</scope>
    <source>
        <strain evidence="11 12">DSM 29568</strain>
    </source>
</reference>
<dbReference type="GO" id="GO:0005886">
    <property type="term" value="C:plasma membrane"/>
    <property type="evidence" value="ECO:0007669"/>
    <property type="project" value="UniProtKB-SubCell"/>
</dbReference>
<evidence type="ECO:0000259" key="10">
    <source>
        <dbReference type="PROSITE" id="PS50035"/>
    </source>
</evidence>
<name>A0A840EL05_9FLAO</name>
<dbReference type="Pfam" id="PF13091">
    <property type="entry name" value="PLDc_2"/>
    <property type="match status" value="2"/>
</dbReference>
<dbReference type="Gene3D" id="3.30.870.10">
    <property type="entry name" value="Endonuclease Chain A"/>
    <property type="match status" value="2"/>
</dbReference>
<dbReference type="SMART" id="SM00155">
    <property type="entry name" value="PLDc"/>
    <property type="match status" value="2"/>
</dbReference>
<evidence type="ECO:0000256" key="9">
    <source>
        <dbReference type="SAM" id="Coils"/>
    </source>
</evidence>
<dbReference type="InterPro" id="IPR001736">
    <property type="entry name" value="PLipase_D/transphosphatidylase"/>
</dbReference>
<evidence type="ECO:0000256" key="5">
    <source>
        <dbReference type="ARBA" id="ARBA00022737"/>
    </source>
</evidence>
<sequence>MFQRKMVFSSPTIKKWEERLKLSTLQLEKLTENLLENKIKIVKLVQRNQYKPLVLDNEVKILINGEEKFKSLYQDLCNAKKHIHLEYYIIKDDTTGLAFIDIICQKAKQGIQVRLSYDDVGSKLSRKTKQKLSAAGVEHYPFMPVLFSRLTRKLNYRDHRKIAIIDGEIGYLGGINISDNYANLENKTYWRDTHIKVSGDVVKLLQSQFLLNWNFVSKTEIQITDDFFPEIEKQGNIPVQLVASGPDSSFPHIMEALFTAINTATKQIVITTPYFIPNEQILTALTTASRRGVEVQVLIPKQGDTWTATYATNSYIEQLLRSGVKVFRYTKGMIHAKVMLVDDNFSSIGTSNMDYRSFEINFEINALIYHKETTAKMYEIYHKDLQDAEMLTLAAWRQRSRTKKIKESFSRLWAPLL</sequence>
<feature type="coiled-coil region" evidence="9">
    <location>
        <begin position="13"/>
        <end position="47"/>
    </location>
</feature>
<evidence type="ECO:0000256" key="2">
    <source>
        <dbReference type="ARBA" id="ARBA00022475"/>
    </source>
</evidence>
<accession>A0A840EL05</accession>
<evidence type="ECO:0000256" key="6">
    <source>
        <dbReference type="ARBA" id="ARBA00022989"/>
    </source>
</evidence>
<evidence type="ECO:0000313" key="12">
    <source>
        <dbReference type="Proteomes" id="UP000553034"/>
    </source>
</evidence>
<dbReference type="GO" id="GO:0032049">
    <property type="term" value="P:cardiolipin biosynthetic process"/>
    <property type="evidence" value="ECO:0007669"/>
    <property type="project" value="UniProtKB-UniRule"/>
</dbReference>
<dbReference type="AlphaFoldDB" id="A0A840EL05"/>
<keyword evidence="7" id="KW-0472">Membrane</keyword>
<organism evidence="11 12">
    <name type="scientific">Mesonia hippocampi</name>
    <dbReference type="NCBI Taxonomy" id="1628250"/>
    <lineage>
        <taxon>Bacteria</taxon>
        <taxon>Pseudomonadati</taxon>
        <taxon>Bacteroidota</taxon>
        <taxon>Flavobacteriia</taxon>
        <taxon>Flavobacteriales</taxon>
        <taxon>Flavobacteriaceae</taxon>
        <taxon>Mesonia</taxon>
    </lineage>
</organism>
<dbReference type="InterPro" id="IPR022924">
    <property type="entry name" value="Cardiolipin_synthase"/>
</dbReference>
<feature type="domain" description="PLD phosphodiesterase" evidence="10">
    <location>
        <begin position="330"/>
        <end position="357"/>
    </location>
</feature>
<keyword evidence="4" id="KW-0812">Transmembrane</keyword>
<dbReference type="CDD" id="cd09112">
    <property type="entry name" value="PLDc_CLS_2"/>
    <property type="match status" value="1"/>
</dbReference>
<dbReference type="SUPFAM" id="SSF56024">
    <property type="entry name" value="Phospholipase D/nuclease"/>
    <property type="match status" value="2"/>
</dbReference>
<dbReference type="PANTHER" id="PTHR21248">
    <property type="entry name" value="CARDIOLIPIN SYNTHASE"/>
    <property type="match status" value="1"/>
</dbReference>
<keyword evidence="6" id="KW-1133">Transmembrane helix</keyword>
<protein>
    <recommendedName>
        <fullName evidence="8">Cardiolipin synthase</fullName>
        <ecNumber evidence="8">2.7.8.-</ecNumber>
    </recommendedName>
</protein>
<feature type="domain" description="PLD phosphodiesterase" evidence="10">
    <location>
        <begin position="154"/>
        <end position="181"/>
    </location>
</feature>
<keyword evidence="2" id="KW-1003">Cell membrane</keyword>
<dbReference type="EC" id="2.7.8.-" evidence="8"/>
<evidence type="ECO:0000256" key="1">
    <source>
        <dbReference type="ARBA" id="ARBA00004236"/>
    </source>
</evidence>
<comment type="subcellular location">
    <subcellularLocation>
        <location evidence="1">Cell membrane</location>
    </subcellularLocation>
</comment>
<dbReference type="Proteomes" id="UP000553034">
    <property type="component" value="Unassembled WGS sequence"/>
</dbReference>
<proteinExistence type="predicted"/>
<dbReference type="NCBIfam" id="TIGR04265">
    <property type="entry name" value="bac_cardiolipin"/>
    <property type="match status" value="1"/>
</dbReference>
<dbReference type="GO" id="GO:0008808">
    <property type="term" value="F:cardiolipin synthase activity"/>
    <property type="evidence" value="ECO:0007669"/>
    <property type="project" value="UniProtKB-UniRule"/>
</dbReference>
<keyword evidence="5" id="KW-0677">Repeat</keyword>
<dbReference type="InterPro" id="IPR025202">
    <property type="entry name" value="PLD-like_dom"/>
</dbReference>
<keyword evidence="9" id="KW-0175">Coiled coil</keyword>
<dbReference type="EMBL" id="JACIFO010000001">
    <property type="protein sequence ID" value="MBB4117781.1"/>
    <property type="molecule type" value="Genomic_DNA"/>
</dbReference>